<accession>A0A1I7ZTL2</accession>
<sequence>MDEKEARARFVANAGLILAAIVAIIGSYTFVSYMAYDDISKPSDTNAYLDKAFFYHERDLLHFNYKLRQWIRGEERDKSRDTASEKLNGLIKDAEALQRKLSGGENYDDLKESALIQVHLTQKQDNSSDEAMSAIERYLKAVNMDRAYSLQKFLVDYIAHPKKNTVATLDNALLQIDQKVDELKKQTHAEYHDSIDTFWSDLKQKNTPGILKSCLPVDAGAEIIREAYTTMIDLRVAECVPIGEEKWVVDFDTLAEIFGIMLLLFSFPMMLPSKGCLYSTYPKG</sequence>
<dbReference type="AlphaFoldDB" id="A0A1I7ZTL2"/>
<protein>
    <submittedName>
        <fullName evidence="3">4HB_MCP_1 domain-containing protein</fullName>
    </submittedName>
</protein>
<evidence type="ECO:0000313" key="3">
    <source>
        <dbReference type="WBParaSite" id="L893_g29402.t1"/>
    </source>
</evidence>
<name>A0A1I7ZTL2_9BILA</name>
<keyword evidence="1" id="KW-0812">Transmembrane</keyword>
<organism evidence="2 3">
    <name type="scientific">Steinernema glaseri</name>
    <dbReference type="NCBI Taxonomy" id="37863"/>
    <lineage>
        <taxon>Eukaryota</taxon>
        <taxon>Metazoa</taxon>
        <taxon>Ecdysozoa</taxon>
        <taxon>Nematoda</taxon>
        <taxon>Chromadorea</taxon>
        <taxon>Rhabditida</taxon>
        <taxon>Tylenchina</taxon>
        <taxon>Panagrolaimomorpha</taxon>
        <taxon>Strongyloidoidea</taxon>
        <taxon>Steinernematidae</taxon>
        <taxon>Steinernema</taxon>
    </lineage>
</organism>
<proteinExistence type="predicted"/>
<evidence type="ECO:0000313" key="2">
    <source>
        <dbReference type="Proteomes" id="UP000095287"/>
    </source>
</evidence>
<keyword evidence="1" id="KW-0472">Membrane</keyword>
<dbReference type="Proteomes" id="UP000095287">
    <property type="component" value="Unplaced"/>
</dbReference>
<keyword evidence="1" id="KW-1133">Transmembrane helix</keyword>
<dbReference type="WBParaSite" id="L893_g29402.t1">
    <property type="protein sequence ID" value="L893_g29402.t1"/>
    <property type="gene ID" value="L893_g29402"/>
</dbReference>
<reference evidence="3" key="1">
    <citation type="submission" date="2016-11" db="UniProtKB">
        <authorList>
            <consortium name="WormBaseParasite"/>
        </authorList>
    </citation>
    <scope>IDENTIFICATION</scope>
</reference>
<keyword evidence="2" id="KW-1185">Reference proteome</keyword>
<evidence type="ECO:0000256" key="1">
    <source>
        <dbReference type="SAM" id="Phobius"/>
    </source>
</evidence>
<feature type="transmembrane region" description="Helical" evidence="1">
    <location>
        <begin position="12"/>
        <end position="36"/>
    </location>
</feature>